<evidence type="ECO:0000313" key="2">
    <source>
        <dbReference type="Proteomes" id="UP000694892"/>
    </source>
</evidence>
<gene>
    <name evidence="1" type="ORF">XELAEV_18015515mg</name>
</gene>
<dbReference type="AlphaFoldDB" id="A0A974DJS7"/>
<accession>A0A974DJS7</accession>
<organism evidence="1 2">
    <name type="scientific">Xenopus laevis</name>
    <name type="common">African clawed frog</name>
    <dbReference type="NCBI Taxonomy" id="8355"/>
    <lineage>
        <taxon>Eukaryota</taxon>
        <taxon>Metazoa</taxon>
        <taxon>Chordata</taxon>
        <taxon>Craniata</taxon>
        <taxon>Vertebrata</taxon>
        <taxon>Euteleostomi</taxon>
        <taxon>Amphibia</taxon>
        <taxon>Batrachia</taxon>
        <taxon>Anura</taxon>
        <taxon>Pipoidea</taxon>
        <taxon>Pipidae</taxon>
        <taxon>Xenopodinae</taxon>
        <taxon>Xenopus</taxon>
        <taxon>Xenopus</taxon>
    </lineage>
</organism>
<reference evidence="2" key="1">
    <citation type="journal article" date="2016" name="Nature">
        <title>Genome evolution in the allotetraploid frog Xenopus laevis.</title>
        <authorList>
            <person name="Session A.M."/>
            <person name="Uno Y."/>
            <person name="Kwon T."/>
            <person name="Chapman J.A."/>
            <person name="Toyoda A."/>
            <person name="Takahashi S."/>
            <person name="Fukui A."/>
            <person name="Hikosaka A."/>
            <person name="Suzuki A."/>
            <person name="Kondo M."/>
            <person name="van Heeringen S.J."/>
            <person name="Quigley I."/>
            <person name="Heinz S."/>
            <person name="Ogino H."/>
            <person name="Ochi H."/>
            <person name="Hellsten U."/>
            <person name="Lyons J.B."/>
            <person name="Simakov O."/>
            <person name="Putnam N."/>
            <person name="Stites J."/>
            <person name="Kuroki Y."/>
            <person name="Tanaka T."/>
            <person name="Michiue T."/>
            <person name="Watanabe M."/>
            <person name="Bogdanovic O."/>
            <person name="Lister R."/>
            <person name="Georgiou G."/>
            <person name="Paranjpe S.S."/>
            <person name="van Kruijsbergen I."/>
            <person name="Shu S."/>
            <person name="Carlson J."/>
            <person name="Kinoshita T."/>
            <person name="Ohta Y."/>
            <person name="Mawaribuchi S."/>
            <person name="Jenkins J."/>
            <person name="Grimwood J."/>
            <person name="Schmutz J."/>
            <person name="Mitros T."/>
            <person name="Mozaffari S.V."/>
            <person name="Suzuki Y."/>
            <person name="Haramoto Y."/>
            <person name="Yamamoto T.S."/>
            <person name="Takagi C."/>
            <person name="Heald R."/>
            <person name="Miller K."/>
            <person name="Haudenschild C."/>
            <person name="Kitzman J."/>
            <person name="Nakayama T."/>
            <person name="Izutsu Y."/>
            <person name="Robert J."/>
            <person name="Fortriede J."/>
            <person name="Burns K."/>
            <person name="Lotay V."/>
            <person name="Karimi K."/>
            <person name="Yasuoka Y."/>
            <person name="Dichmann D.S."/>
            <person name="Flajnik M.F."/>
            <person name="Houston D.W."/>
            <person name="Shendure J."/>
            <person name="DuPasquier L."/>
            <person name="Vize P.D."/>
            <person name="Zorn A.M."/>
            <person name="Ito M."/>
            <person name="Marcotte E.M."/>
            <person name="Wallingford J.B."/>
            <person name="Ito Y."/>
            <person name="Asashima M."/>
            <person name="Ueno N."/>
            <person name="Matsuda Y."/>
            <person name="Veenstra G.J."/>
            <person name="Fujiyama A."/>
            <person name="Harland R.M."/>
            <person name="Taira M."/>
            <person name="Rokhsar D.S."/>
        </authorList>
    </citation>
    <scope>NUCLEOTIDE SEQUENCE [LARGE SCALE GENOMIC DNA]</scope>
    <source>
        <strain evidence="2">J</strain>
    </source>
</reference>
<proteinExistence type="predicted"/>
<sequence>MSLSCYKKCIKELKKIHSHSAVLLSSEVMNPSQTVSSCRLHSEDLQCQLFIHLPSLSPPFTPPLFFNP</sequence>
<name>A0A974DJS7_XENLA</name>
<evidence type="ECO:0000313" key="1">
    <source>
        <dbReference type="EMBL" id="OCT92460.1"/>
    </source>
</evidence>
<dbReference type="Proteomes" id="UP000694892">
    <property type="component" value="Chromosome 2S"/>
</dbReference>
<protein>
    <submittedName>
        <fullName evidence="1">Uncharacterized protein</fullName>
    </submittedName>
</protein>
<dbReference type="EMBL" id="CM004469">
    <property type="protein sequence ID" value="OCT92460.1"/>
    <property type="molecule type" value="Genomic_DNA"/>
</dbReference>